<dbReference type="EMBL" id="VCQV01000007">
    <property type="protein sequence ID" value="TWP37167.1"/>
    <property type="molecule type" value="Genomic_DNA"/>
</dbReference>
<dbReference type="RefSeq" id="WP_222432044.1">
    <property type="nucleotide sequence ID" value="NZ_VCQV01000007.1"/>
</dbReference>
<reference evidence="2 3" key="1">
    <citation type="submission" date="2019-05" db="EMBL/GenBank/DDBJ databases">
        <authorList>
            <person name="Lee S.D."/>
        </authorList>
    </citation>
    <scope>NUCLEOTIDE SEQUENCE [LARGE SCALE GENOMIC DNA]</scope>
    <source>
        <strain evidence="2 3">C5-26</strain>
    </source>
</reference>
<comment type="caution">
    <text evidence="2">The sequence shown here is derived from an EMBL/GenBank/DDBJ whole genome shotgun (WGS) entry which is preliminary data.</text>
</comment>
<name>A0A563E3S2_9MICO</name>
<evidence type="ECO:0000313" key="3">
    <source>
        <dbReference type="Proteomes" id="UP000320244"/>
    </source>
</evidence>
<evidence type="ECO:0000313" key="2">
    <source>
        <dbReference type="EMBL" id="TWP37167.1"/>
    </source>
</evidence>
<sequence>MDIGTRQNRGESINDAEAKAPIAGPLSDVGAEVNWVAFGGRVTRAIRRRVSATVRASLVDAEAGRGAPVGVDTCDTG</sequence>
<protein>
    <submittedName>
        <fullName evidence="2">Uncharacterized protein</fullName>
    </submittedName>
</protein>
<keyword evidence="3" id="KW-1185">Reference proteome</keyword>
<reference evidence="2 3" key="2">
    <citation type="submission" date="2019-08" db="EMBL/GenBank/DDBJ databases">
        <title>Jejuicoccus antrihumi gen. nov., sp. nov., a new member of the family Dermacoccaceae isolated from a cave.</title>
        <authorList>
            <person name="Schumann P."/>
            <person name="Kim I.S."/>
        </authorList>
    </citation>
    <scope>NUCLEOTIDE SEQUENCE [LARGE SCALE GENOMIC DNA]</scope>
    <source>
        <strain evidence="2 3">C5-26</strain>
    </source>
</reference>
<dbReference type="AlphaFoldDB" id="A0A563E3S2"/>
<proteinExistence type="predicted"/>
<dbReference type="Proteomes" id="UP000320244">
    <property type="component" value="Unassembled WGS sequence"/>
</dbReference>
<evidence type="ECO:0000256" key="1">
    <source>
        <dbReference type="SAM" id="MobiDB-lite"/>
    </source>
</evidence>
<gene>
    <name evidence="2" type="ORF">FGL98_07060</name>
</gene>
<feature type="region of interest" description="Disordered" evidence="1">
    <location>
        <begin position="1"/>
        <end position="21"/>
    </location>
</feature>
<accession>A0A563E3S2</accession>
<organism evidence="2 3">
    <name type="scientific">Leekyejoonella antrihumi</name>
    <dbReference type="NCBI Taxonomy" id="1660198"/>
    <lineage>
        <taxon>Bacteria</taxon>
        <taxon>Bacillati</taxon>
        <taxon>Actinomycetota</taxon>
        <taxon>Actinomycetes</taxon>
        <taxon>Micrococcales</taxon>
        <taxon>Dermacoccaceae</taxon>
        <taxon>Leekyejoonella</taxon>
    </lineage>
</organism>
<feature type="compositionally biased region" description="Polar residues" evidence="1">
    <location>
        <begin position="1"/>
        <end position="11"/>
    </location>
</feature>